<dbReference type="Pfam" id="PF04358">
    <property type="entry name" value="DsrC"/>
    <property type="match status" value="1"/>
</dbReference>
<dbReference type="InterPro" id="IPR025526">
    <property type="entry name" value="DsrC-like_dom_sf"/>
</dbReference>
<comment type="similarity">
    <text evidence="2">Belongs to the DsrC/TusE family.</text>
</comment>
<dbReference type="Gene3D" id="1.10.10.370">
    <property type="entry name" value="DsrC-like protein, C-terminal domain"/>
    <property type="match status" value="1"/>
</dbReference>
<protein>
    <submittedName>
        <fullName evidence="4">Uncharacterized protein</fullName>
    </submittedName>
</protein>
<accession>A0A3B0ZYI2</accession>
<dbReference type="EMBL" id="UOFR01000015">
    <property type="protein sequence ID" value="VAW92502.1"/>
    <property type="molecule type" value="Genomic_DNA"/>
</dbReference>
<organism evidence="4">
    <name type="scientific">hydrothermal vent metagenome</name>
    <dbReference type="NCBI Taxonomy" id="652676"/>
    <lineage>
        <taxon>unclassified sequences</taxon>
        <taxon>metagenomes</taxon>
        <taxon>ecological metagenomes</taxon>
    </lineage>
</organism>
<comment type="subcellular location">
    <subcellularLocation>
        <location evidence="1">Cytoplasm</location>
    </subcellularLocation>
</comment>
<evidence type="ECO:0000256" key="2">
    <source>
        <dbReference type="ARBA" id="ARBA00005718"/>
    </source>
</evidence>
<gene>
    <name evidence="4" type="ORF">MNBD_GAMMA21-538</name>
</gene>
<evidence type="ECO:0000256" key="1">
    <source>
        <dbReference type="ARBA" id="ARBA00004496"/>
    </source>
</evidence>
<dbReference type="GO" id="GO:0005737">
    <property type="term" value="C:cytoplasm"/>
    <property type="evidence" value="ECO:0007669"/>
    <property type="project" value="UniProtKB-SubCell"/>
</dbReference>
<dbReference type="InterPro" id="IPR042072">
    <property type="entry name" value="DsrC-like_C"/>
</dbReference>
<sequence>MSSPVYTSTPAAQNNHYLDTLKYWSVISAYGLAAAEGIRLTQEHIDILNWLRDQFDEIGDIDIIPAMQQLAVMYGPYGGEVFLHTLFPGNVVEQSMRIAGLPVPGPEAEKLSLVN</sequence>
<dbReference type="AlphaFoldDB" id="A0A3B0ZYI2"/>
<dbReference type="SUPFAM" id="SSF69721">
    <property type="entry name" value="DsrC, the gamma subunit of dissimilatory sulfite reductase"/>
    <property type="match status" value="1"/>
</dbReference>
<evidence type="ECO:0000313" key="4">
    <source>
        <dbReference type="EMBL" id="VAW92502.1"/>
    </source>
</evidence>
<reference evidence="4" key="1">
    <citation type="submission" date="2018-06" db="EMBL/GenBank/DDBJ databases">
        <authorList>
            <person name="Zhirakovskaya E."/>
        </authorList>
    </citation>
    <scope>NUCLEOTIDE SEQUENCE</scope>
</reference>
<keyword evidence="3" id="KW-0963">Cytoplasm</keyword>
<dbReference type="InterPro" id="IPR007453">
    <property type="entry name" value="DsrC/TusE"/>
</dbReference>
<name>A0A3B0ZYI2_9ZZZZ</name>
<proteinExistence type="inferred from homology"/>
<evidence type="ECO:0000256" key="3">
    <source>
        <dbReference type="ARBA" id="ARBA00022490"/>
    </source>
</evidence>